<name>M8C546_AEGTA</name>
<accession>M8C546</accession>
<protein>
    <recommendedName>
        <fullName evidence="2">DUF674 domain-containing protein</fullName>
    </recommendedName>
</protein>
<dbReference type="PANTHER" id="PTHR33103">
    <property type="entry name" value="OS01G0153900 PROTEIN"/>
    <property type="match status" value="1"/>
</dbReference>
<proteinExistence type="predicted"/>
<evidence type="ECO:0000313" key="1">
    <source>
        <dbReference type="EnsemblPlants" id="EMT32440"/>
    </source>
</evidence>
<sequence length="447" mass="49411">MSSDGEPTVAVKLFIDKEKKKVLFAESNKDFVDVLFSFLTLPLGTIVRLFDKQSQVGCLDELYKSVEVLGPDHFQTKACKAMLLSPLNAAAIRCNRLKVKVVDKNLMYRCKNTSCGHSTFSSVPDAICSCGHVVEYIGEWTNKKCYPPVAADKEDAVFVIGVAKFIVTDDLQVAPASTRVMFSLIEKYGIPEKVNIQEKVLQLNSAKMIGLFRRALLTKQVLTGLYFDVAIPPNAADMCVLPDNMFAKQALETDPKFKAIKIRLVHAKDDSVLYAEVGQDFVDIVFGILTTPLGTMLKTFTELPRIGCIGSIYKSVVASVKQECQGLLLSPNLAPFFGCSSNVLQVEELVRRCLWIGSTCCIELNPKSTSDRAYIKGGPMNFMVTDDLQVRPFCLINTLEFLRASKIPKDKLVEKELTLNKTQVMKLVGPAFGTSKALSSVLMPCKK</sequence>
<organism evidence="1">
    <name type="scientific">Aegilops tauschii</name>
    <name type="common">Tausch's goatgrass</name>
    <name type="synonym">Aegilops squarrosa</name>
    <dbReference type="NCBI Taxonomy" id="37682"/>
    <lineage>
        <taxon>Eukaryota</taxon>
        <taxon>Viridiplantae</taxon>
        <taxon>Streptophyta</taxon>
        <taxon>Embryophyta</taxon>
        <taxon>Tracheophyta</taxon>
        <taxon>Spermatophyta</taxon>
        <taxon>Magnoliopsida</taxon>
        <taxon>Liliopsida</taxon>
        <taxon>Poales</taxon>
        <taxon>Poaceae</taxon>
        <taxon>BOP clade</taxon>
        <taxon>Pooideae</taxon>
        <taxon>Triticodae</taxon>
        <taxon>Triticeae</taxon>
        <taxon>Triticinae</taxon>
        <taxon>Aegilops</taxon>
    </lineage>
</organism>
<dbReference type="Pfam" id="PF05056">
    <property type="entry name" value="DUF674"/>
    <property type="match status" value="1"/>
</dbReference>
<dbReference type="AlphaFoldDB" id="M8C546"/>
<dbReference type="EnsemblPlants" id="EMT32440">
    <property type="protein sequence ID" value="EMT32440"/>
    <property type="gene ID" value="F775_01172"/>
</dbReference>
<reference evidence="1" key="1">
    <citation type="submission" date="2015-06" db="UniProtKB">
        <authorList>
            <consortium name="EnsemblPlants"/>
        </authorList>
    </citation>
    <scope>IDENTIFICATION</scope>
</reference>
<dbReference type="InterPro" id="IPR007750">
    <property type="entry name" value="DUF674"/>
</dbReference>
<dbReference type="PANTHER" id="PTHR33103:SF27">
    <property type="entry name" value="OS04G0594700 PROTEIN"/>
    <property type="match status" value="1"/>
</dbReference>
<evidence type="ECO:0008006" key="2">
    <source>
        <dbReference type="Google" id="ProtNLM"/>
    </source>
</evidence>